<dbReference type="PANTHER" id="PTHR43104:SF2">
    <property type="entry name" value="L-2-HYDROXYGLUTARATE DEHYDROGENASE, MITOCHONDRIAL"/>
    <property type="match status" value="1"/>
</dbReference>
<evidence type="ECO:0000256" key="8">
    <source>
        <dbReference type="ARBA" id="ARBA00023002"/>
    </source>
</evidence>
<keyword evidence="5 9" id="KW-0816">Tricarboxylic acid cycle</keyword>
<evidence type="ECO:0000256" key="6">
    <source>
        <dbReference type="ARBA" id="ARBA00022630"/>
    </source>
</evidence>
<dbReference type="HAMAP" id="MF_00212">
    <property type="entry name" value="MQO"/>
    <property type="match status" value="1"/>
</dbReference>
<comment type="pathway">
    <text evidence="3 9">Carbohydrate metabolism; tricarboxylic acid cycle; oxaloacetate from (S)-malate (quinone route): step 1/1.</text>
</comment>
<feature type="transmembrane region" description="Helical" evidence="10">
    <location>
        <begin position="12"/>
        <end position="31"/>
    </location>
</feature>
<comment type="catalytic activity">
    <reaction evidence="1 9">
        <text>(S)-malate + a quinone = a quinol + oxaloacetate</text>
        <dbReference type="Rhea" id="RHEA:46012"/>
        <dbReference type="ChEBI" id="CHEBI:15589"/>
        <dbReference type="ChEBI" id="CHEBI:16452"/>
        <dbReference type="ChEBI" id="CHEBI:24646"/>
        <dbReference type="ChEBI" id="CHEBI:132124"/>
        <dbReference type="EC" id="1.1.5.4"/>
    </reaction>
</comment>
<keyword evidence="10" id="KW-1133">Transmembrane helix</keyword>
<evidence type="ECO:0000313" key="12">
    <source>
        <dbReference type="Proteomes" id="UP001597049"/>
    </source>
</evidence>
<dbReference type="RefSeq" id="WP_379658821.1">
    <property type="nucleotide sequence ID" value="NZ_JBHTIV010000023.1"/>
</dbReference>
<keyword evidence="12" id="KW-1185">Reference proteome</keyword>
<comment type="similarity">
    <text evidence="4 9">Belongs to the MQO family.</text>
</comment>
<keyword evidence="6 9" id="KW-0285">Flavoprotein</keyword>
<dbReference type="InterPro" id="IPR036188">
    <property type="entry name" value="FAD/NAD-bd_sf"/>
</dbReference>
<evidence type="ECO:0000256" key="5">
    <source>
        <dbReference type="ARBA" id="ARBA00022532"/>
    </source>
</evidence>
<dbReference type="GO" id="GO:0008924">
    <property type="term" value="F:L-malate dehydrogenase (quinone) activity"/>
    <property type="evidence" value="ECO:0007669"/>
    <property type="project" value="UniProtKB-EC"/>
</dbReference>
<dbReference type="EC" id="1.1.5.4" evidence="9"/>
<organism evidence="11 12">
    <name type="scientific">Psychroflexus salinarum</name>
    <dbReference type="NCBI Taxonomy" id="546024"/>
    <lineage>
        <taxon>Bacteria</taxon>
        <taxon>Pseudomonadati</taxon>
        <taxon>Bacteroidota</taxon>
        <taxon>Flavobacteriia</taxon>
        <taxon>Flavobacteriales</taxon>
        <taxon>Flavobacteriaceae</taxon>
        <taxon>Psychroflexus</taxon>
    </lineage>
</organism>
<evidence type="ECO:0000256" key="9">
    <source>
        <dbReference type="HAMAP-Rule" id="MF_00212"/>
    </source>
</evidence>
<dbReference type="NCBIfam" id="NF003606">
    <property type="entry name" value="PRK05257.2-1"/>
    <property type="match status" value="1"/>
</dbReference>
<dbReference type="InterPro" id="IPR006231">
    <property type="entry name" value="MQO"/>
</dbReference>
<evidence type="ECO:0000256" key="1">
    <source>
        <dbReference type="ARBA" id="ARBA00001139"/>
    </source>
</evidence>
<keyword evidence="10" id="KW-0472">Membrane</keyword>
<evidence type="ECO:0000256" key="7">
    <source>
        <dbReference type="ARBA" id="ARBA00022827"/>
    </source>
</evidence>
<comment type="caution">
    <text evidence="11">The sequence shown here is derived from an EMBL/GenBank/DDBJ whole genome shotgun (WGS) entry which is preliminary data.</text>
</comment>
<sequence length="499" mass="56509">MSKINSDKTYDLVCIGGGIMSVTHALLLKILNPACKILILERLSETGQESSKTMNNAGTGHAGNCELNYTKVKEDGSLDISKALEVSHDFELTKQFWSYLIKEDFLSHPDAFVFPTPHCSWVHDEKQVRLLKKRYEAMKSHVEFEDMEYTEDFDSMREWFPLIMRNRNENEPLAATRVTHGTEIDFEKVTESFTNLLKNKFDVDILLNHDVEDVNRTAEGWTVEGKIRSEDKSFGFETEKIFIGAGGGALLLLQKSEIEEHEHYGGFPVSGKWLVCQNEELIKKHDAQVYSKASGNNPPMSAPHLDTRHIDDKKALLFGPFAGFSTKFLKKGSSLDLPYSVSFENIPTYWGVFWKNLNLTRYLVEQVVTGKDAQMDELRKFIKDAKSEDWKMQTAGQRVQILKQSKAEGALLEFGTEVVSNTDGTVTALLGASPGASTAVKIALDIIKQEYPDLLNSDEVKTKLDRMIPFWNKPVEGNEDEFRKTRKQCLEKLDLTLTA</sequence>
<keyword evidence="7 9" id="KW-0274">FAD</keyword>
<dbReference type="NCBIfam" id="NF003611">
    <property type="entry name" value="PRK05257.3-2"/>
    <property type="match status" value="1"/>
</dbReference>
<reference evidence="12" key="1">
    <citation type="journal article" date="2019" name="Int. J. Syst. Evol. Microbiol.">
        <title>The Global Catalogue of Microorganisms (GCM) 10K type strain sequencing project: providing services to taxonomists for standard genome sequencing and annotation.</title>
        <authorList>
            <consortium name="The Broad Institute Genomics Platform"/>
            <consortium name="The Broad Institute Genome Sequencing Center for Infectious Disease"/>
            <person name="Wu L."/>
            <person name="Ma J."/>
        </authorList>
    </citation>
    <scope>NUCLEOTIDE SEQUENCE [LARGE SCALE GENOMIC DNA]</scope>
    <source>
        <strain evidence="12">CCUG 56752</strain>
    </source>
</reference>
<dbReference type="EMBL" id="JBHTIV010000023">
    <property type="protein sequence ID" value="MFD0933528.1"/>
    <property type="molecule type" value="Genomic_DNA"/>
</dbReference>
<evidence type="ECO:0000256" key="3">
    <source>
        <dbReference type="ARBA" id="ARBA00005012"/>
    </source>
</evidence>
<evidence type="ECO:0000256" key="4">
    <source>
        <dbReference type="ARBA" id="ARBA00006389"/>
    </source>
</evidence>
<keyword evidence="8 9" id="KW-0560">Oxidoreductase</keyword>
<comment type="cofactor">
    <cofactor evidence="2 9">
        <name>FAD</name>
        <dbReference type="ChEBI" id="CHEBI:57692"/>
    </cofactor>
</comment>
<proteinExistence type="inferred from homology"/>
<name>A0ABW3GSH4_9FLAO</name>
<evidence type="ECO:0000256" key="2">
    <source>
        <dbReference type="ARBA" id="ARBA00001974"/>
    </source>
</evidence>
<dbReference type="Pfam" id="PF06039">
    <property type="entry name" value="Mqo"/>
    <property type="match status" value="1"/>
</dbReference>
<dbReference type="PANTHER" id="PTHR43104">
    <property type="entry name" value="L-2-HYDROXYGLUTARATE DEHYDROGENASE, MITOCHONDRIAL"/>
    <property type="match status" value="1"/>
</dbReference>
<evidence type="ECO:0000313" key="11">
    <source>
        <dbReference type="EMBL" id="MFD0933528.1"/>
    </source>
</evidence>
<dbReference type="Proteomes" id="UP001597049">
    <property type="component" value="Unassembled WGS sequence"/>
</dbReference>
<protein>
    <recommendedName>
        <fullName evidence="9">Probable malate:quinone oxidoreductase</fullName>
        <ecNumber evidence="9">1.1.5.4</ecNumber>
    </recommendedName>
    <alternativeName>
        <fullName evidence="9">MQO</fullName>
    </alternativeName>
    <alternativeName>
        <fullName evidence="9">Malate dehydrogenase [quinone]</fullName>
    </alternativeName>
</protein>
<accession>A0ABW3GSH4</accession>
<keyword evidence="10" id="KW-0812">Transmembrane</keyword>
<gene>
    <name evidence="9" type="primary">mqo</name>
    <name evidence="11" type="ORF">ACFQ0R_13060</name>
</gene>
<dbReference type="SUPFAM" id="SSF51905">
    <property type="entry name" value="FAD/NAD(P)-binding domain"/>
    <property type="match status" value="1"/>
</dbReference>
<evidence type="ECO:0000256" key="10">
    <source>
        <dbReference type="SAM" id="Phobius"/>
    </source>
</evidence>